<gene>
    <name evidence="2" type="ordered locus">Cwoe_3068</name>
</gene>
<dbReference type="RefSeq" id="WP_012934538.1">
    <property type="nucleotide sequence ID" value="NC_013739.1"/>
</dbReference>
<dbReference type="OrthoDB" id="287932at2"/>
<accession>D3FCX5</accession>
<dbReference type="HOGENOM" id="CLU_131496_13_2_11"/>
<dbReference type="STRING" id="469383.Cwoe_3068"/>
<feature type="domain" description="ABM" evidence="1">
    <location>
        <begin position="2"/>
        <end position="94"/>
    </location>
</feature>
<reference evidence="2 3" key="1">
    <citation type="journal article" date="2010" name="Stand. Genomic Sci.">
        <title>Complete genome sequence of Conexibacter woesei type strain (ID131577).</title>
        <authorList>
            <person name="Pukall R."/>
            <person name="Lapidus A."/>
            <person name="Glavina Del Rio T."/>
            <person name="Copeland A."/>
            <person name="Tice H."/>
            <person name="Cheng J.-F."/>
            <person name="Lucas S."/>
            <person name="Chen F."/>
            <person name="Nolan M."/>
            <person name="Bruce D."/>
            <person name="Goodwin L."/>
            <person name="Pitluck S."/>
            <person name="Mavromatis K."/>
            <person name="Ivanova N."/>
            <person name="Ovchinnikova G."/>
            <person name="Pati A."/>
            <person name="Chen A."/>
            <person name="Palaniappan K."/>
            <person name="Land M."/>
            <person name="Hauser L."/>
            <person name="Chang Y.-J."/>
            <person name="Jeffries C.D."/>
            <person name="Chain P."/>
            <person name="Meincke L."/>
            <person name="Sims D."/>
            <person name="Brettin T."/>
            <person name="Detter J.C."/>
            <person name="Rohde M."/>
            <person name="Goeker M."/>
            <person name="Bristow J."/>
            <person name="Eisen J.A."/>
            <person name="Markowitz V."/>
            <person name="Kyrpides N.C."/>
            <person name="Klenk H.-P."/>
            <person name="Hugenholtz P."/>
        </authorList>
    </citation>
    <scope>NUCLEOTIDE SEQUENCE [LARGE SCALE GENOMIC DNA]</scope>
    <source>
        <strain evidence="3">DSM 14684 / CIP 108061 / JCM 11494 / NBRC 100937 / ID131577</strain>
    </source>
</reference>
<sequence>MLIIAGHLIVDPADRDAYVAECAQVVAQARSAPGCLDFALTADTLDPARVNVYERWESDAELEAFRGAGPDDDGLAARILGADVSKHRVSATEAP</sequence>
<evidence type="ECO:0000259" key="1">
    <source>
        <dbReference type="PROSITE" id="PS51725"/>
    </source>
</evidence>
<dbReference type="GO" id="GO:0004497">
    <property type="term" value="F:monooxygenase activity"/>
    <property type="evidence" value="ECO:0007669"/>
    <property type="project" value="UniProtKB-KW"/>
</dbReference>
<dbReference type="InterPro" id="IPR011008">
    <property type="entry name" value="Dimeric_a/b-barrel"/>
</dbReference>
<dbReference type="EMBL" id="CP001854">
    <property type="protein sequence ID" value="ADB51487.1"/>
    <property type="molecule type" value="Genomic_DNA"/>
</dbReference>
<protein>
    <submittedName>
        <fullName evidence="2">Antibiotic biosynthesis monooxygenase</fullName>
    </submittedName>
</protein>
<reference evidence="3" key="2">
    <citation type="submission" date="2010-01" db="EMBL/GenBank/DDBJ databases">
        <title>The complete genome of Conexibacter woesei DSM 14684.</title>
        <authorList>
            <consortium name="US DOE Joint Genome Institute (JGI-PGF)"/>
            <person name="Lucas S."/>
            <person name="Copeland A."/>
            <person name="Lapidus A."/>
            <person name="Glavina del Rio T."/>
            <person name="Dalin E."/>
            <person name="Tice H."/>
            <person name="Bruce D."/>
            <person name="Goodwin L."/>
            <person name="Pitluck S."/>
            <person name="Kyrpides N."/>
            <person name="Mavromatis K."/>
            <person name="Ivanova N."/>
            <person name="Mikhailova N."/>
            <person name="Chertkov O."/>
            <person name="Brettin T."/>
            <person name="Detter J.C."/>
            <person name="Han C."/>
            <person name="Larimer F."/>
            <person name="Land M."/>
            <person name="Hauser L."/>
            <person name="Markowitz V."/>
            <person name="Cheng J.-F."/>
            <person name="Hugenholtz P."/>
            <person name="Woyke T."/>
            <person name="Wu D."/>
            <person name="Pukall R."/>
            <person name="Steenblock K."/>
            <person name="Schneider S."/>
            <person name="Klenk H.-P."/>
            <person name="Eisen J.A."/>
        </authorList>
    </citation>
    <scope>NUCLEOTIDE SEQUENCE [LARGE SCALE GENOMIC DNA]</scope>
    <source>
        <strain evidence="3">DSM 14684 / CIP 108061 / JCM 11494 / NBRC 100937 / ID131577</strain>
    </source>
</reference>
<evidence type="ECO:0000313" key="3">
    <source>
        <dbReference type="Proteomes" id="UP000008229"/>
    </source>
</evidence>
<dbReference type="InterPro" id="IPR007138">
    <property type="entry name" value="ABM_dom"/>
</dbReference>
<name>D3FCX5_CONWI</name>
<keyword evidence="2" id="KW-0560">Oxidoreductase</keyword>
<keyword evidence="2" id="KW-0503">Monooxygenase</keyword>
<dbReference type="PROSITE" id="PS51725">
    <property type="entry name" value="ABM"/>
    <property type="match status" value="1"/>
</dbReference>
<keyword evidence="3" id="KW-1185">Reference proteome</keyword>
<dbReference type="SUPFAM" id="SSF54909">
    <property type="entry name" value="Dimeric alpha+beta barrel"/>
    <property type="match status" value="1"/>
</dbReference>
<dbReference type="KEGG" id="cwo:Cwoe_3068"/>
<dbReference type="Gene3D" id="3.30.70.100">
    <property type="match status" value="1"/>
</dbReference>
<dbReference type="Pfam" id="PF03992">
    <property type="entry name" value="ABM"/>
    <property type="match status" value="1"/>
</dbReference>
<dbReference type="Proteomes" id="UP000008229">
    <property type="component" value="Chromosome"/>
</dbReference>
<dbReference type="eggNOG" id="COG1359">
    <property type="taxonomic scope" value="Bacteria"/>
</dbReference>
<evidence type="ECO:0000313" key="2">
    <source>
        <dbReference type="EMBL" id="ADB51487.1"/>
    </source>
</evidence>
<organism evidence="2 3">
    <name type="scientific">Conexibacter woesei (strain DSM 14684 / CCUG 47730 / CIP 108061 / JCM 11494 / NBRC 100937 / ID131577)</name>
    <dbReference type="NCBI Taxonomy" id="469383"/>
    <lineage>
        <taxon>Bacteria</taxon>
        <taxon>Bacillati</taxon>
        <taxon>Actinomycetota</taxon>
        <taxon>Thermoleophilia</taxon>
        <taxon>Solirubrobacterales</taxon>
        <taxon>Conexibacteraceae</taxon>
        <taxon>Conexibacter</taxon>
    </lineage>
</organism>
<proteinExistence type="predicted"/>
<dbReference type="AlphaFoldDB" id="D3FCX5"/>